<organism evidence="2 3">
    <name type="scientific">Marasmius oreades</name>
    <name type="common">fairy-ring Marasmius</name>
    <dbReference type="NCBI Taxonomy" id="181124"/>
    <lineage>
        <taxon>Eukaryota</taxon>
        <taxon>Fungi</taxon>
        <taxon>Dikarya</taxon>
        <taxon>Basidiomycota</taxon>
        <taxon>Agaricomycotina</taxon>
        <taxon>Agaricomycetes</taxon>
        <taxon>Agaricomycetidae</taxon>
        <taxon>Agaricales</taxon>
        <taxon>Marasmiineae</taxon>
        <taxon>Marasmiaceae</taxon>
        <taxon>Marasmius</taxon>
    </lineage>
</organism>
<reference evidence="2" key="1">
    <citation type="journal article" date="2021" name="Genome Biol. Evol.">
        <title>The assembled and annotated genome of the fairy-ring fungus Marasmius oreades.</title>
        <authorList>
            <person name="Hiltunen M."/>
            <person name="Ament-Velasquez S.L."/>
            <person name="Johannesson H."/>
        </authorList>
    </citation>
    <scope>NUCLEOTIDE SEQUENCE</scope>
    <source>
        <strain evidence="2">03SP1</strain>
    </source>
</reference>
<feature type="region of interest" description="Disordered" evidence="1">
    <location>
        <begin position="126"/>
        <end position="327"/>
    </location>
</feature>
<dbReference type="Proteomes" id="UP001049176">
    <property type="component" value="Chromosome 5"/>
</dbReference>
<dbReference type="KEGG" id="more:E1B28_009412"/>
<sequence length="345" mass="38236">MDDGSQTTAIRENALVTLPRQTLSCARNQTVVVERRRRRILLASKPSSPGAMSYSMVTIEDVEVVRTTTVHSRDDAVESTPVVQPRPEECDTDLKKAAEVSPKAPAMNGRARFINSSRRQKLYHYLPNGPARRSRYNVPPKEHKTPATPFIPPTTHVIHPSERDGEGQKNLDSNYPRQPSPSPSSFTSSCDTAPSVQLPPPTEQGSPAQFSNPYASSPYPYPSLLRVDLEPSGSSHSYTPPYTYTPNSKETYSIPSPSQHNGPADLEETPMPSFPSHFDFEQYSSGSGSGGGYPETHSFPSLEPETDLESPSPTSETMDPREGLGSREYELRELRDFWKEFYGES</sequence>
<dbReference type="GeneID" id="66078488"/>
<dbReference type="AlphaFoldDB" id="A0A9P7S102"/>
<evidence type="ECO:0000313" key="3">
    <source>
        <dbReference type="Proteomes" id="UP001049176"/>
    </source>
</evidence>
<evidence type="ECO:0000256" key="1">
    <source>
        <dbReference type="SAM" id="MobiDB-lite"/>
    </source>
</evidence>
<feature type="compositionally biased region" description="Low complexity" evidence="1">
    <location>
        <begin position="173"/>
        <end position="189"/>
    </location>
</feature>
<name>A0A9P7S102_9AGAR</name>
<keyword evidence="3" id="KW-1185">Reference proteome</keyword>
<comment type="caution">
    <text evidence="2">The sequence shown here is derived from an EMBL/GenBank/DDBJ whole genome shotgun (WGS) entry which is preliminary data.</text>
</comment>
<feature type="compositionally biased region" description="Polar residues" evidence="1">
    <location>
        <begin position="232"/>
        <end position="261"/>
    </location>
</feature>
<feature type="region of interest" description="Disordered" evidence="1">
    <location>
        <begin position="72"/>
        <end position="91"/>
    </location>
</feature>
<evidence type="ECO:0000313" key="2">
    <source>
        <dbReference type="EMBL" id="KAG7093127.1"/>
    </source>
</evidence>
<feature type="compositionally biased region" description="Basic and acidic residues" evidence="1">
    <location>
        <begin position="318"/>
        <end position="327"/>
    </location>
</feature>
<protein>
    <submittedName>
        <fullName evidence="2">Uncharacterized protein</fullName>
    </submittedName>
</protein>
<dbReference type="RefSeq" id="XP_043009597.1">
    <property type="nucleotide sequence ID" value="XM_043154306.1"/>
</dbReference>
<accession>A0A9P7S102</accession>
<gene>
    <name evidence="2" type="ORF">E1B28_009412</name>
</gene>
<dbReference type="EMBL" id="CM032185">
    <property type="protein sequence ID" value="KAG7093127.1"/>
    <property type="molecule type" value="Genomic_DNA"/>
</dbReference>
<dbReference type="OrthoDB" id="10364227at2759"/>
<feature type="compositionally biased region" description="Basic and acidic residues" evidence="1">
    <location>
        <begin position="159"/>
        <end position="169"/>
    </location>
</feature>
<proteinExistence type="predicted"/>